<name>A0ABY5NKX4_9MICO</name>
<dbReference type="RefSeq" id="WP_259612461.1">
    <property type="nucleotide sequence ID" value="NZ_CP091139.2"/>
</dbReference>
<keyword evidence="3" id="KW-1185">Reference proteome</keyword>
<evidence type="ECO:0000313" key="3">
    <source>
        <dbReference type="Proteomes" id="UP001054811"/>
    </source>
</evidence>
<gene>
    <name evidence="2" type="ORF">L2X98_21890</name>
</gene>
<protein>
    <submittedName>
        <fullName evidence="2">Uncharacterized protein</fullName>
    </submittedName>
</protein>
<keyword evidence="1" id="KW-0472">Membrane</keyword>
<sequence>MSSEPIRLTGSDDEIVAVARRAWRVVAADREARGLLPALDQLGRQRRAYMAGFAAPTVAAAGSETAAPKGRPASSTVWYVLLALGLLAATVSAALAGPMMKRVTLEAATAVPVIFATLIAAIVLLAVALPAWLRRRPRSTGALTMVVVVGLIMVAVVIYRFVIGPAGGTTDFTAAQLAWWHAGAIVVVLELAVLALLVRPAPDAAPNADAGRLRDEGRRLRADAARLARTDAPDAVDREWARELDTLTDVPAATRTQAQELGPVAWLAWTFYDGDLDVSAVARP</sequence>
<dbReference type="Proteomes" id="UP001054811">
    <property type="component" value="Chromosome"/>
</dbReference>
<dbReference type="EMBL" id="CP091139">
    <property type="protein sequence ID" value="UUT35833.1"/>
    <property type="molecule type" value="Genomic_DNA"/>
</dbReference>
<feature type="transmembrane region" description="Helical" evidence="1">
    <location>
        <begin position="179"/>
        <end position="198"/>
    </location>
</feature>
<feature type="transmembrane region" description="Helical" evidence="1">
    <location>
        <begin position="77"/>
        <end position="97"/>
    </location>
</feature>
<reference evidence="2" key="1">
    <citation type="submission" date="2022-01" db="EMBL/GenBank/DDBJ databases">
        <title>Microbacterium eymi and Microbacterium rhizovicinus sp. nov., isolated from the rhizospheric soil of Elymus tsukushiensis, a plant native to the Dokdo Islands, Republic of Korea.</title>
        <authorList>
            <person name="Hwang Y.J."/>
        </authorList>
    </citation>
    <scope>NUCLEOTIDE SEQUENCE</scope>
    <source>
        <strain evidence="2">KUDC0405</strain>
    </source>
</reference>
<organism evidence="2 3">
    <name type="scientific">Microbacterium elymi</name>
    <dbReference type="NCBI Taxonomy" id="2909587"/>
    <lineage>
        <taxon>Bacteria</taxon>
        <taxon>Bacillati</taxon>
        <taxon>Actinomycetota</taxon>
        <taxon>Actinomycetes</taxon>
        <taxon>Micrococcales</taxon>
        <taxon>Microbacteriaceae</taxon>
        <taxon>Microbacterium</taxon>
    </lineage>
</organism>
<keyword evidence="1" id="KW-0812">Transmembrane</keyword>
<evidence type="ECO:0000313" key="2">
    <source>
        <dbReference type="EMBL" id="UUT35833.1"/>
    </source>
</evidence>
<evidence type="ECO:0000256" key="1">
    <source>
        <dbReference type="SAM" id="Phobius"/>
    </source>
</evidence>
<feature type="transmembrane region" description="Helical" evidence="1">
    <location>
        <begin position="140"/>
        <end position="159"/>
    </location>
</feature>
<proteinExistence type="predicted"/>
<feature type="transmembrane region" description="Helical" evidence="1">
    <location>
        <begin position="109"/>
        <end position="133"/>
    </location>
</feature>
<keyword evidence="1" id="KW-1133">Transmembrane helix</keyword>
<accession>A0ABY5NKX4</accession>